<name>A0A1H7P499_9SPHI</name>
<sequence>MRDTYFKIRRPFSRRKHRYDIGSPIGFWNYYDDNHFLTRLYVIGNEEQEQYYHYHMEYAVSTGKCTEAEFYELVREIVADHIEFIRKQSPFSRKHARNRLNLKCLRAFRDYLISTNTYGYRDPVDITITRYDSEIASLKKELAEKNEELETLKVYETDYKVRITKGYLNAFIDFIHQFPEIRIPHKDGTRLLSASTESVWVKMICKYFQHGEEDINMETLRSRFTSNKENPSTKYRPIREKDRLFKVIHR</sequence>
<dbReference type="OrthoDB" id="751263at2"/>
<keyword evidence="1" id="KW-0175">Coiled coil</keyword>
<dbReference type="STRING" id="332977.SAMN05421740_104208"/>
<evidence type="ECO:0000313" key="3">
    <source>
        <dbReference type="Proteomes" id="UP000198916"/>
    </source>
</evidence>
<gene>
    <name evidence="2" type="ORF">SAMN05421740_104208</name>
</gene>
<dbReference type="EMBL" id="FNZR01000004">
    <property type="protein sequence ID" value="SEL30593.1"/>
    <property type="molecule type" value="Genomic_DNA"/>
</dbReference>
<evidence type="ECO:0000256" key="1">
    <source>
        <dbReference type="SAM" id="Coils"/>
    </source>
</evidence>
<feature type="coiled-coil region" evidence="1">
    <location>
        <begin position="128"/>
        <end position="155"/>
    </location>
</feature>
<dbReference type="Proteomes" id="UP000198916">
    <property type="component" value="Unassembled WGS sequence"/>
</dbReference>
<protein>
    <submittedName>
        <fullName evidence="2">Uncharacterized protein</fullName>
    </submittedName>
</protein>
<proteinExistence type="predicted"/>
<dbReference type="AlphaFoldDB" id="A0A1H7P499"/>
<accession>A0A1H7P499</accession>
<evidence type="ECO:0000313" key="2">
    <source>
        <dbReference type="EMBL" id="SEL30593.1"/>
    </source>
</evidence>
<reference evidence="3" key="1">
    <citation type="submission" date="2016-10" db="EMBL/GenBank/DDBJ databases">
        <authorList>
            <person name="Varghese N."/>
            <person name="Submissions S."/>
        </authorList>
    </citation>
    <scope>NUCLEOTIDE SEQUENCE [LARGE SCALE GENOMIC DNA]</scope>
    <source>
        <strain evidence="3">Jip14</strain>
    </source>
</reference>
<dbReference type="RefSeq" id="WP_090605762.1">
    <property type="nucleotide sequence ID" value="NZ_FNZR01000004.1"/>
</dbReference>
<organism evidence="2 3">
    <name type="scientific">Parapedobacter koreensis</name>
    <dbReference type="NCBI Taxonomy" id="332977"/>
    <lineage>
        <taxon>Bacteria</taxon>
        <taxon>Pseudomonadati</taxon>
        <taxon>Bacteroidota</taxon>
        <taxon>Sphingobacteriia</taxon>
        <taxon>Sphingobacteriales</taxon>
        <taxon>Sphingobacteriaceae</taxon>
        <taxon>Parapedobacter</taxon>
    </lineage>
</organism>
<keyword evidence="3" id="KW-1185">Reference proteome</keyword>